<feature type="region of interest" description="Disordered" evidence="1">
    <location>
        <begin position="176"/>
        <end position="208"/>
    </location>
</feature>
<sequence>MDPKEDEMLAFGIFNYPQTYLATHVIRSGILCDRRVVSVDLEGGKLVVSVVASPQTAGEEEGDDGGGVAVVVARGEAVFAPERAGTSNGTCDLGFCKVEVVVAWASPGGDETSPSVPAPGETMRTPGDTLPASRAGEGTMPEDEFHKSTAAGAGPAWRHPRQRAWSGWWGARPEEEPWPQHLPSVDPVATEVNSDGSERADEVNIVRS</sequence>
<evidence type="ECO:0000256" key="1">
    <source>
        <dbReference type="SAM" id="MobiDB-lite"/>
    </source>
</evidence>
<proteinExistence type="predicted"/>
<gene>
    <name evidence="2" type="ORF">TRIUR3_05025</name>
</gene>
<organism evidence="2">
    <name type="scientific">Triticum urartu</name>
    <name type="common">Red wild einkorn</name>
    <name type="synonym">Crithodium urartu</name>
    <dbReference type="NCBI Taxonomy" id="4572"/>
    <lineage>
        <taxon>Eukaryota</taxon>
        <taxon>Viridiplantae</taxon>
        <taxon>Streptophyta</taxon>
        <taxon>Embryophyta</taxon>
        <taxon>Tracheophyta</taxon>
        <taxon>Spermatophyta</taxon>
        <taxon>Magnoliopsida</taxon>
        <taxon>Liliopsida</taxon>
        <taxon>Poales</taxon>
        <taxon>Poaceae</taxon>
        <taxon>BOP clade</taxon>
        <taxon>Pooideae</taxon>
        <taxon>Triticodae</taxon>
        <taxon>Triticeae</taxon>
        <taxon>Triticinae</taxon>
        <taxon>Triticum</taxon>
    </lineage>
</organism>
<feature type="region of interest" description="Disordered" evidence="1">
    <location>
        <begin position="107"/>
        <end position="139"/>
    </location>
</feature>
<name>M7Z974_TRIUA</name>
<accession>M7Z974</accession>
<dbReference type="AlphaFoldDB" id="M7Z974"/>
<evidence type="ECO:0000313" key="2">
    <source>
        <dbReference type="EMBL" id="EMS48950.1"/>
    </source>
</evidence>
<feature type="compositionally biased region" description="Basic and acidic residues" evidence="1">
    <location>
        <begin position="196"/>
        <end position="208"/>
    </location>
</feature>
<protein>
    <submittedName>
        <fullName evidence="2">Uncharacterized protein</fullName>
    </submittedName>
</protein>
<dbReference type="EMBL" id="KD248482">
    <property type="protein sequence ID" value="EMS48950.1"/>
    <property type="molecule type" value="Genomic_DNA"/>
</dbReference>
<reference evidence="2" key="1">
    <citation type="journal article" date="2013" name="Nature">
        <title>Draft genome of the wheat A-genome progenitor Triticum urartu.</title>
        <authorList>
            <person name="Ling H.Q."/>
            <person name="Zhao S."/>
            <person name="Liu D."/>
            <person name="Wang J."/>
            <person name="Sun H."/>
            <person name="Zhang C."/>
            <person name="Fan H."/>
            <person name="Li D."/>
            <person name="Dong L."/>
            <person name="Tao Y."/>
            <person name="Gao C."/>
            <person name="Wu H."/>
            <person name="Li Y."/>
            <person name="Cui Y."/>
            <person name="Guo X."/>
            <person name="Zheng S."/>
            <person name="Wang B."/>
            <person name="Yu K."/>
            <person name="Liang Q."/>
            <person name="Yang W."/>
            <person name="Lou X."/>
            <person name="Chen J."/>
            <person name="Feng M."/>
            <person name="Jian J."/>
            <person name="Zhang X."/>
            <person name="Luo G."/>
            <person name="Jiang Y."/>
            <person name="Liu J."/>
            <person name="Wang Z."/>
            <person name="Sha Y."/>
            <person name="Zhang B."/>
            <person name="Wu H."/>
            <person name="Tang D."/>
            <person name="Shen Q."/>
            <person name="Xue P."/>
            <person name="Zou S."/>
            <person name="Wang X."/>
            <person name="Liu X."/>
            <person name="Wang F."/>
            <person name="Yang Y."/>
            <person name="An X."/>
            <person name="Dong Z."/>
            <person name="Zhang K."/>
            <person name="Zhang X."/>
            <person name="Luo M.C."/>
            <person name="Dvorak J."/>
            <person name="Tong Y."/>
            <person name="Wang J."/>
            <person name="Yang H."/>
            <person name="Li Z."/>
            <person name="Wang D."/>
            <person name="Zhang A."/>
            <person name="Wang J."/>
        </authorList>
    </citation>
    <scope>NUCLEOTIDE SEQUENCE</scope>
</reference>
<dbReference type="STRING" id="4572.M7Z974"/>